<proteinExistence type="predicted"/>
<feature type="transmembrane region" description="Helical" evidence="6">
    <location>
        <begin position="131"/>
        <end position="151"/>
    </location>
</feature>
<evidence type="ECO:0000313" key="8">
    <source>
        <dbReference type="EMBL" id="CAI7992240.1"/>
    </source>
</evidence>
<keyword evidence="5 6" id="KW-0472">Membrane</keyword>
<evidence type="ECO:0000313" key="9">
    <source>
        <dbReference type="Proteomes" id="UP001174909"/>
    </source>
</evidence>
<feature type="transmembrane region" description="Helical" evidence="6">
    <location>
        <begin position="106"/>
        <end position="125"/>
    </location>
</feature>
<keyword evidence="2" id="KW-0813">Transport</keyword>
<feature type="transmembrane region" description="Helical" evidence="6">
    <location>
        <begin position="210"/>
        <end position="232"/>
    </location>
</feature>
<dbReference type="InterPro" id="IPR020846">
    <property type="entry name" value="MFS_dom"/>
</dbReference>
<dbReference type="InterPro" id="IPR011701">
    <property type="entry name" value="MFS"/>
</dbReference>
<dbReference type="AlphaFoldDB" id="A0AA35QU75"/>
<comment type="subcellular location">
    <subcellularLocation>
        <location evidence="1">Membrane</location>
        <topology evidence="1">Multi-pass membrane protein</topology>
    </subcellularLocation>
</comment>
<protein>
    <submittedName>
        <fullName evidence="8">Protein ZINC INDUCED FACILITATOR-LIKE 1</fullName>
    </submittedName>
</protein>
<dbReference type="PRINTS" id="PR01035">
    <property type="entry name" value="TCRTETA"/>
</dbReference>
<dbReference type="InterPro" id="IPR001958">
    <property type="entry name" value="Tet-R_TetA/multi-R_MdtG-like"/>
</dbReference>
<feature type="transmembrane region" description="Helical" evidence="6">
    <location>
        <begin position="163"/>
        <end position="185"/>
    </location>
</feature>
<keyword evidence="3 6" id="KW-0812">Transmembrane</keyword>
<accession>A0AA35QU75</accession>
<dbReference type="Pfam" id="PF07690">
    <property type="entry name" value="MFS_1"/>
    <property type="match status" value="1"/>
</dbReference>
<name>A0AA35QU75_GEOBA</name>
<feature type="transmembrane region" description="Helical" evidence="6">
    <location>
        <begin position="75"/>
        <end position="94"/>
    </location>
</feature>
<dbReference type="Gene3D" id="1.20.1250.20">
    <property type="entry name" value="MFS general substrate transporter like domains"/>
    <property type="match status" value="1"/>
</dbReference>
<gene>
    <name evidence="8" type="ORF">GBAR_LOCUS946</name>
</gene>
<evidence type="ECO:0000256" key="4">
    <source>
        <dbReference type="ARBA" id="ARBA00022989"/>
    </source>
</evidence>
<evidence type="ECO:0000256" key="2">
    <source>
        <dbReference type="ARBA" id="ARBA00022448"/>
    </source>
</evidence>
<dbReference type="EMBL" id="CASHTH010000139">
    <property type="protein sequence ID" value="CAI7992240.1"/>
    <property type="molecule type" value="Genomic_DNA"/>
</dbReference>
<organism evidence="8 9">
    <name type="scientific">Geodia barretti</name>
    <name type="common">Barrett's horny sponge</name>
    <dbReference type="NCBI Taxonomy" id="519541"/>
    <lineage>
        <taxon>Eukaryota</taxon>
        <taxon>Metazoa</taxon>
        <taxon>Porifera</taxon>
        <taxon>Demospongiae</taxon>
        <taxon>Heteroscleromorpha</taxon>
        <taxon>Tetractinellida</taxon>
        <taxon>Astrophorina</taxon>
        <taxon>Geodiidae</taxon>
        <taxon>Geodia</taxon>
    </lineage>
</organism>
<evidence type="ECO:0000256" key="1">
    <source>
        <dbReference type="ARBA" id="ARBA00004141"/>
    </source>
</evidence>
<dbReference type="Proteomes" id="UP001174909">
    <property type="component" value="Unassembled WGS sequence"/>
</dbReference>
<reference evidence="8" key="1">
    <citation type="submission" date="2023-03" db="EMBL/GenBank/DDBJ databases">
        <authorList>
            <person name="Steffen K."/>
            <person name="Cardenas P."/>
        </authorList>
    </citation>
    <scope>NUCLEOTIDE SEQUENCE</scope>
</reference>
<feature type="transmembrane region" description="Helical" evidence="6">
    <location>
        <begin position="34"/>
        <end position="55"/>
    </location>
</feature>
<comment type="caution">
    <text evidence="8">The sequence shown here is derived from an EMBL/GenBank/DDBJ whole genome shotgun (WGS) entry which is preliminary data.</text>
</comment>
<evidence type="ECO:0000256" key="5">
    <source>
        <dbReference type="ARBA" id="ARBA00023136"/>
    </source>
</evidence>
<dbReference type="PANTHER" id="PTHR23504">
    <property type="entry name" value="MAJOR FACILITATOR SUPERFAMILY DOMAIN-CONTAINING PROTEIN 10"/>
    <property type="match status" value="1"/>
</dbReference>
<dbReference type="GO" id="GO:0022857">
    <property type="term" value="F:transmembrane transporter activity"/>
    <property type="evidence" value="ECO:0007669"/>
    <property type="project" value="InterPro"/>
</dbReference>
<evidence type="ECO:0000259" key="7">
    <source>
        <dbReference type="PROSITE" id="PS50850"/>
    </source>
</evidence>
<evidence type="ECO:0000256" key="3">
    <source>
        <dbReference type="ARBA" id="ARBA00022692"/>
    </source>
</evidence>
<dbReference type="PROSITE" id="PS50850">
    <property type="entry name" value="MFS"/>
    <property type="match status" value="1"/>
</dbReference>
<keyword evidence="9" id="KW-1185">Reference proteome</keyword>
<dbReference type="InterPro" id="IPR036259">
    <property type="entry name" value="MFS_trans_sf"/>
</dbReference>
<dbReference type="SUPFAM" id="SSF103473">
    <property type="entry name" value="MFS general substrate transporter"/>
    <property type="match status" value="1"/>
</dbReference>
<feature type="domain" description="Major facilitator superfamily (MFS) profile" evidence="7">
    <location>
        <begin position="34"/>
        <end position="240"/>
    </location>
</feature>
<keyword evidence="4 6" id="KW-1133">Transmembrane helix</keyword>
<dbReference type="GO" id="GO:0016020">
    <property type="term" value="C:membrane"/>
    <property type="evidence" value="ECO:0007669"/>
    <property type="project" value="UniProtKB-SubCell"/>
</dbReference>
<evidence type="ECO:0000256" key="6">
    <source>
        <dbReference type="SAM" id="Phobius"/>
    </source>
</evidence>
<dbReference type="PANTHER" id="PTHR23504:SF15">
    <property type="entry name" value="MAJOR FACILITATOR SUPERFAMILY (MFS) PROFILE DOMAIN-CONTAINING PROTEIN"/>
    <property type="match status" value="1"/>
</dbReference>
<sequence length="240" mass="26306">MPHSGWFRRRLFRLIACSRAKAKGIKITRRDLKIFIPAFLALFSSAYSITMLFPFLPFMVQFLLPQVEEENIGKYAGFIASSMFLGRFFGSYAWGALADKKGRKPVVIVSCVLIGLSSAAFGFSVQIYMAVVFRFFVGLFNGVAGTVKAIISESTTNRSQALGMSLIICAFSLGLIMGPAVSGALADPIGQYNLNISNAVVREFLTRFPYSLPCLVNLLLSLLSGAVVAIWMPETLRSKT</sequence>